<evidence type="ECO:0000313" key="7">
    <source>
        <dbReference type="EMBL" id="CAL1540040.1"/>
    </source>
</evidence>
<evidence type="ECO:0000256" key="2">
    <source>
        <dbReference type="ARBA" id="ARBA00022670"/>
    </source>
</evidence>
<dbReference type="AlphaFoldDB" id="A0AAV2I2G5"/>
<dbReference type="InterPro" id="IPR013128">
    <property type="entry name" value="Peptidase_C1A"/>
</dbReference>
<gene>
    <name evidence="7" type="ORF">GSLYS_00013773001</name>
</gene>
<dbReference type="Proteomes" id="UP001497497">
    <property type="component" value="Unassembled WGS sequence"/>
</dbReference>
<dbReference type="PROSITE" id="PS00139">
    <property type="entry name" value="THIOL_PROTEASE_CYS"/>
    <property type="match status" value="1"/>
</dbReference>
<dbReference type="PANTHER" id="PTHR12411">
    <property type="entry name" value="CYSTEINE PROTEASE FAMILY C1-RELATED"/>
    <property type="match status" value="1"/>
</dbReference>
<evidence type="ECO:0000256" key="1">
    <source>
        <dbReference type="ARBA" id="ARBA00008455"/>
    </source>
</evidence>
<dbReference type="Pfam" id="PF00112">
    <property type="entry name" value="Peptidase_C1"/>
    <property type="match status" value="1"/>
</dbReference>
<dbReference type="InterPro" id="IPR025661">
    <property type="entry name" value="Pept_asp_AS"/>
</dbReference>
<dbReference type="PROSITE" id="PS00640">
    <property type="entry name" value="THIOL_PROTEASE_ASN"/>
    <property type="match status" value="1"/>
</dbReference>
<comment type="similarity">
    <text evidence="1">Belongs to the peptidase C1 family.</text>
</comment>
<dbReference type="InterPro" id="IPR039417">
    <property type="entry name" value="Peptidase_C1A_papain-like"/>
</dbReference>
<dbReference type="PROSITE" id="PS00639">
    <property type="entry name" value="THIOL_PROTEASE_HIS"/>
    <property type="match status" value="1"/>
</dbReference>
<keyword evidence="4" id="KW-0788">Thiol protease</keyword>
<dbReference type="CDD" id="cd02248">
    <property type="entry name" value="Peptidase_C1A"/>
    <property type="match status" value="1"/>
</dbReference>
<sequence>MKCYNNLENLEQGSGTFFGMYKGILVDSVDWRTRGAVTGVKDQGLCGSCWAFSTIGSVEGQHFKATGSLVSLSESNLVDCSTANLGCNGGSMEKGFQYIINNGGIDTESSYPYTPQQSSCQFSSINIGAKISSYSKVTIGSEDDLQKAVAMVGPVSVAIDATNQRSFQLYKGGVYDEPACSTSQLDHAVLVVGYGTSGNQDYWTVKNSWGTSWGESGYIFMSRNKRNQCGIASAAIYPIV</sequence>
<dbReference type="EMBL" id="CAXITT010000368">
    <property type="protein sequence ID" value="CAL1540040.1"/>
    <property type="molecule type" value="Genomic_DNA"/>
</dbReference>
<dbReference type="SUPFAM" id="SSF54001">
    <property type="entry name" value="Cysteine proteinases"/>
    <property type="match status" value="1"/>
</dbReference>
<dbReference type="PRINTS" id="PR00705">
    <property type="entry name" value="PAPAIN"/>
</dbReference>
<comment type="caution">
    <text evidence="7">The sequence shown here is derived from an EMBL/GenBank/DDBJ whole genome shotgun (WGS) entry which is preliminary data.</text>
</comment>
<dbReference type="GO" id="GO:0008234">
    <property type="term" value="F:cysteine-type peptidase activity"/>
    <property type="evidence" value="ECO:0007669"/>
    <property type="project" value="UniProtKB-KW"/>
</dbReference>
<proteinExistence type="inferred from homology"/>
<dbReference type="InterPro" id="IPR038765">
    <property type="entry name" value="Papain-like_cys_pep_sf"/>
</dbReference>
<organism evidence="7 8">
    <name type="scientific">Lymnaea stagnalis</name>
    <name type="common">Great pond snail</name>
    <name type="synonym">Helix stagnalis</name>
    <dbReference type="NCBI Taxonomy" id="6523"/>
    <lineage>
        <taxon>Eukaryota</taxon>
        <taxon>Metazoa</taxon>
        <taxon>Spiralia</taxon>
        <taxon>Lophotrochozoa</taxon>
        <taxon>Mollusca</taxon>
        <taxon>Gastropoda</taxon>
        <taxon>Heterobranchia</taxon>
        <taxon>Euthyneura</taxon>
        <taxon>Panpulmonata</taxon>
        <taxon>Hygrophila</taxon>
        <taxon>Lymnaeoidea</taxon>
        <taxon>Lymnaeidae</taxon>
        <taxon>Lymnaea</taxon>
    </lineage>
</organism>
<dbReference type="InterPro" id="IPR025660">
    <property type="entry name" value="Pept_his_AS"/>
</dbReference>
<name>A0AAV2I2G5_LYMST</name>
<evidence type="ECO:0000259" key="6">
    <source>
        <dbReference type="SMART" id="SM00645"/>
    </source>
</evidence>
<keyword evidence="2" id="KW-0645">Protease</keyword>
<evidence type="ECO:0000256" key="3">
    <source>
        <dbReference type="ARBA" id="ARBA00022801"/>
    </source>
</evidence>
<keyword evidence="3" id="KW-0378">Hydrolase</keyword>
<keyword evidence="8" id="KW-1185">Reference proteome</keyword>
<protein>
    <recommendedName>
        <fullName evidence="6">Peptidase C1A papain C-terminal domain-containing protein</fullName>
    </recommendedName>
</protein>
<evidence type="ECO:0000256" key="5">
    <source>
        <dbReference type="ARBA" id="ARBA00023157"/>
    </source>
</evidence>
<evidence type="ECO:0000256" key="4">
    <source>
        <dbReference type="ARBA" id="ARBA00022807"/>
    </source>
</evidence>
<dbReference type="Gene3D" id="3.90.70.10">
    <property type="entry name" value="Cysteine proteinases"/>
    <property type="match status" value="1"/>
</dbReference>
<accession>A0AAV2I2G5</accession>
<dbReference type="FunFam" id="3.90.70.10:FF:000006">
    <property type="entry name" value="Cathepsin S"/>
    <property type="match status" value="1"/>
</dbReference>
<keyword evidence="5" id="KW-1015">Disulfide bond</keyword>
<feature type="domain" description="Peptidase C1A papain C-terminal" evidence="6">
    <location>
        <begin position="25"/>
        <end position="239"/>
    </location>
</feature>
<dbReference type="SMART" id="SM00645">
    <property type="entry name" value="Pept_C1"/>
    <property type="match status" value="1"/>
</dbReference>
<evidence type="ECO:0000313" key="8">
    <source>
        <dbReference type="Proteomes" id="UP001497497"/>
    </source>
</evidence>
<reference evidence="7 8" key="1">
    <citation type="submission" date="2024-04" db="EMBL/GenBank/DDBJ databases">
        <authorList>
            <consortium name="Genoscope - CEA"/>
            <person name="William W."/>
        </authorList>
    </citation>
    <scope>NUCLEOTIDE SEQUENCE [LARGE SCALE GENOMIC DNA]</scope>
</reference>
<dbReference type="GO" id="GO:0006508">
    <property type="term" value="P:proteolysis"/>
    <property type="evidence" value="ECO:0007669"/>
    <property type="project" value="UniProtKB-KW"/>
</dbReference>
<dbReference type="InterPro" id="IPR000169">
    <property type="entry name" value="Pept_cys_AS"/>
</dbReference>
<dbReference type="InterPro" id="IPR000668">
    <property type="entry name" value="Peptidase_C1A_C"/>
</dbReference>